<feature type="compositionally biased region" description="Polar residues" evidence="4">
    <location>
        <begin position="56"/>
        <end position="71"/>
    </location>
</feature>
<keyword evidence="1" id="KW-0479">Metal-binding</keyword>
<feature type="region of interest" description="Disordered" evidence="4">
    <location>
        <begin position="50"/>
        <end position="74"/>
    </location>
</feature>
<feature type="domain" description="EF-hand" evidence="5">
    <location>
        <begin position="157"/>
        <end position="192"/>
    </location>
</feature>
<dbReference type="InterPro" id="IPR011992">
    <property type="entry name" value="EF-hand-dom_pair"/>
</dbReference>
<dbReference type="InterPro" id="IPR018247">
    <property type="entry name" value="EF_Hand_1_Ca_BS"/>
</dbReference>
<dbReference type="AlphaFoldDB" id="A0A7J6F6D7"/>
<keyword evidence="3" id="KW-0106">Calcium</keyword>
<organism evidence="7 9">
    <name type="scientific">Cannabis sativa</name>
    <name type="common">Hemp</name>
    <name type="synonym">Marijuana</name>
    <dbReference type="NCBI Taxonomy" id="3483"/>
    <lineage>
        <taxon>Eukaryota</taxon>
        <taxon>Viridiplantae</taxon>
        <taxon>Streptophyta</taxon>
        <taxon>Embryophyta</taxon>
        <taxon>Tracheophyta</taxon>
        <taxon>Spermatophyta</taxon>
        <taxon>Magnoliopsida</taxon>
        <taxon>eudicotyledons</taxon>
        <taxon>Gunneridae</taxon>
        <taxon>Pentapetalae</taxon>
        <taxon>rosids</taxon>
        <taxon>fabids</taxon>
        <taxon>Rosales</taxon>
        <taxon>Cannabaceae</taxon>
        <taxon>Cannabis</taxon>
    </lineage>
</organism>
<dbReference type="PROSITE" id="PS50222">
    <property type="entry name" value="EF_HAND_2"/>
    <property type="match status" value="2"/>
</dbReference>
<proteinExistence type="predicted"/>
<comment type="caution">
    <text evidence="7">The sequence shown here is derived from an EMBL/GenBank/DDBJ whole genome shotgun (WGS) entry which is preliminary data.</text>
</comment>
<dbReference type="Pfam" id="PF13499">
    <property type="entry name" value="EF-hand_7"/>
    <property type="match status" value="1"/>
</dbReference>
<keyword evidence="9" id="KW-1185">Reference proteome</keyword>
<dbReference type="Proteomes" id="UP000525078">
    <property type="component" value="Unassembled WGS sequence"/>
</dbReference>
<evidence type="ECO:0000313" key="6">
    <source>
        <dbReference type="EMBL" id="KAF4354535.1"/>
    </source>
</evidence>
<dbReference type="EMBL" id="JAATIP010000279">
    <property type="protein sequence ID" value="KAF4354535.1"/>
    <property type="molecule type" value="Genomic_DNA"/>
</dbReference>
<evidence type="ECO:0000313" key="8">
    <source>
        <dbReference type="Proteomes" id="UP000525078"/>
    </source>
</evidence>
<dbReference type="CDD" id="cd00051">
    <property type="entry name" value="EFh"/>
    <property type="match status" value="1"/>
</dbReference>
<gene>
    <name evidence="6" type="ORF">F8388_022257</name>
    <name evidence="7" type="ORF">G4B88_030439</name>
</gene>
<accession>A0A7J6F6D7</accession>
<sequence length="194" mass="22363">MSKALITVFGMQNDGKIHKEKARSVVEKLGLIRLNEEAVVVGAHDHHVELDHHDNSNNIGHHQQRSSSSSFELPGDYDYDYDYDYDDDDEEEEEEEEVVAVEAVVVLGVEEIMELDYSKQRHLLQQAFEIFDENGNGFIEAEELKRVFDCLGLDCGWNMNDIENMLRVADLNFDGKVDFREFELMMMGLNNNNN</sequence>
<dbReference type="PROSITE" id="PS00018">
    <property type="entry name" value="EF_HAND_1"/>
    <property type="match status" value="1"/>
</dbReference>
<protein>
    <recommendedName>
        <fullName evidence="5">EF-hand domain-containing protein</fullName>
    </recommendedName>
</protein>
<dbReference type="Gene3D" id="1.10.238.10">
    <property type="entry name" value="EF-hand"/>
    <property type="match status" value="1"/>
</dbReference>
<dbReference type="SUPFAM" id="SSF47473">
    <property type="entry name" value="EF-hand"/>
    <property type="match status" value="1"/>
</dbReference>
<dbReference type="Proteomes" id="UP000583929">
    <property type="component" value="Unassembled WGS sequence"/>
</dbReference>
<dbReference type="InterPro" id="IPR002048">
    <property type="entry name" value="EF_hand_dom"/>
</dbReference>
<evidence type="ECO:0000256" key="2">
    <source>
        <dbReference type="ARBA" id="ARBA00022737"/>
    </source>
</evidence>
<dbReference type="FunFam" id="1.10.238.10:FF:000003">
    <property type="entry name" value="Calmodulin A"/>
    <property type="match status" value="1"/>
</dbReference>
<reference evidence="8 9" key="1">
    <citation type="journal article" date="2020" name="bioRxiv">
        <title>Sequence and annotation of 42 cannabis genomes reveals extensive copy number variation in cannabinoid synthesis and pathogen resistance genes.</title>
        <authorList>
            <person name="Mckernan K.J."/>
            <person name="Helbert Y."/>
            <person name="Kane L.T."/>
            <person name="Ebling H."/>
            <person name="Zhang L."/>
            <person name="Liu B."/>
            <person name="Eaton Z."/>
            <person name="Mclaughlin S."/>
            <person name="Kingan S."/>
            <person name="Baybayan P."/>
            <person name="Concepcion G."/>
            <person name="Jordan M."/>
            <person name="Riva A."/>
            <person name="Barbazuk W."/>
            <person name="Harkins T."/>
        </authorList>
    </citation>
    <scope>NUCLEOTIDE SEQUENCE [LARGE SCALE GENOMIC DNA]</scope>
    <source>
        <strain evidence="8 9">cv. Jamaican Lion 4</strain>
        <strain evidence="7">Father</strain>
        <strain evidence="6">Mother</strain>
        <tissue evidence="7">Leaf</tissue>
    </source>
</reference>
<dbReference type="GO" id="GO:0005509">
    <property type="term" value="F:calcium ion binding"/>
    <property type="evidence" value="ECO:0007669"/>
    <property type="project" value="InterPro"/>
</dbReference>
<feature type="domain" description="EF-hand" evidence="5">
    <location>
        <begin position="119"/>
        <end position="154"/>
    </location>
</feature>
<evidence type="ECO:0000313" key="9">
    <source>
        <dbReference type="Proteomes" id="UP000583929"/>
    </source>
</evidence>
<evidence type="ECO:0000256" key="1">
    <source>
        <dbReference type="ARBA" id="ARBA00022723"/>
    </source>
</evidence>
<dbReference type="SMART" id="SM00054">
    <property type="entry name" value="EFh"/>
    <property type="match status" value="2"/>
</dbReference>
<evidence type="ECO:0000256" key="3">
    <source>
        <dbReference type="ARBA" id="ARBA00022837"/>
    </source>
</evidence>
<keyword evidence="2" id="KW-0677">Repeat</keyword>
<evidence type="ECO:0000259" key="5">
    <source>
        <dbReference type="PROSITE" id="PS50222"/>
    </source>
</evidence>
<evidence type="ECO:0000256" key="4">
    <source>
        <dbReference type="SAM" id="MobiDB-lite"/>
    </source>
</evidence>
<dbReference type="PANTHER" id="PTHR10891">
    <property type="entry name" value="EF-HAND CALCIUM-BINDING DOMAIN CONTAINING PROTEIN"/>
    <property type="match status" value="1"/>
</dbReference>
<dbReference type="EMBL" id="JAATIQ010000262">
    <property type="protein sequence ID" value="KAF4366261.1"/>
    <property type="molecule type" value="Genomic_DNA"/>
</dbReference>
<dbReference type="InterPro" id="IPR039647">
    <property type="entry name" value="EF_hand_pair_protein_CML-like"/>
</dbReference>
<name>A0A7J6F6D7_CANSA</name>
<evidence type="ECO:0000313" key="7">
    <source>
        <dbReference type="EMBL" id="KAF4366261.1"/>
    </source>
</evidence>